<dbReference type="RefSeq" id="XP_056525880.1">
    <property type="nucleotide sequence ID" value="XM_056663767.1"/>
</dbReference>
<sequence length="71" mass="8262">MAVYYDISPRRTDYHQPSSTLDIEFEDLFCRQPVPPEHNILELSPDRLGRISSRVWTEGGLYVRLVKLLDG</sequence>
<reference evidence="1" key="1">
    <citation type="submission" date="2022-11" db="EMBL/GenBank/DDBJ databases">
        <authorList>
            <person name="Petersen C."/>
        </authorList>
    </citation>
    <scope>NUCLEOTIDE SEQUENCE</scope>
    <source>
        <strain evidence="1">IBT 22155</strain>
    </source>
</reference>
<evidence type="ECO:0000313" key="2">
    <source>
        <dbReference type="Proteomes" id="UP001149079"/>
    </source>
</evidence>
<evidence type="ECO:0000313" key="1">
    <source>
        <dbReference type="EMBL" id="KAJ5144236.1"/>
    </source>
</evidence>
<keyword evidence="2" id="KW-1185">Reference proteome</keyword>
<dbReference type="AlphaFoldDB" id="A0A9W9HCL9"/>
<dbReference type="OrthoDB" id="76567at2759"/>
<accession>A0A9W9HCL9</accession>
<dbReference type="GeneID" id="81402937"/>
<proteinExistence type="predicted"/>
<name>A0A9W9HCL9_9EURO</name>
<comment type="caution">
    <text evidence="1">The sequence shown here is derived from an EMBL/GenBank/DDBJ whole genome shotgun (WGS) entry which is preliminary data.</text>
</comment>
<organism evidence="1 2">
    <name type="scientific">Penicillium bovifimosum</name>
    <dbReference type="NCBI Taxonomy" id="126998"/>
    <lineage>
        <taxon>Eukaryota</taxon>
        <taxon>Fungi</taxon>
        <taxon>Dikarya</taxon>
        <taxon>Ascomycota</taxon>
        <taxon>Pezizomycotina</taxon>
        <taxon>Eurotiomycetes</taxon>
        <taxon>Eurotiomycetidae</taxon>
        <taxon>Eurotiales</taxon>
        <taxon>Aspergillaceae</taxon>
        <taxon>Penicillium</taxon>
    </lineage>
</organism>
<dbReference type="EMBL" id="JAPQKL010000002">
    <property type="protein sequence ID" value="KAJ5144236.1"/>
    <property type="molecule type" value="Genomic_DNA"/>
</dbReference>
<reference evidence="1" key="2">
    <citation type="journal article" date="2023" name="IMA Fungus">
        <title>Comparative genomic study of the Penicillium genus elucidates a diverse pangenome and 15 lateral gene transfer events.</title>
        <authorList>
            <person name="Petersen C."/>
            <person name="Sorensen T."/>
            <person name="Nielsen M.R."/>
            <person name="Sondergaard T.E."/>
            <person name="Sorensen J.L."/>
            <person name="Fitzpatrick D.A."/>
            <person name="Frisvad J.C."/>
            <person name="Nielsen K.L."/>
        </authorList>
    </citation>
    <scope>NUCLEOTIDE SEQUENCE</scope>
    <source>
        <strain evidence="1">IBT 22155</strain>
    </source>
</reference>
<gene>
    <name evidence="1" type="ORF">N7515_003023</name>
</gene>
<dbReference type="Proteomes" id="UP001149079">
    <property type="component" value="Unassembled WGS sequence"/>
</dbReference>
<protein>
    <submittedName>
        <fullName evidence="1">Uncharacterized protein</fullName>
    </submittedName>
</protein>